<evidence type="ECO:0000256" key="1">
    <source>
        <dbReference type="SAM" id="MobiDB-lite"/>
    </source>
</evidence>
<protein>
    <submittedName>
        <fullName evidence="2">Uncharacterized protein</fullName>
    </submittedName>
</protein>
<reference evidence="2 3" key="1">
    <citation type="submission" date="2023-02" db="EMBL/GenBank/DDBJ databases">
        <title>LHISI_Scaffold_Assembly.</title>
        <authorList>
            <person name="Stuart O.P."/>
            <person name="Cleave R."/>
            <person name="Magrath M.J.L."/>
            <person name="Mikheyev A.S."/>
        </authorList>
    </citation>
    <scope>NUCLEOTIDE SEQUENCE [LARGE SCALE GENOMIC DNA]</scope>
    <source>
        <strain evidence="2">Daus_M_001</strain>
        <tissue evidence="2">Leg muscle</tissue>
    </source>
</reference>
<accession>A0ABQ9H8D6</accession>
<evidence type="ECO:0000313" key="2">
    <source>
        <dbReference type="EMBL" id="KAJ8880537.1"/>
    </source>
</evidence>
<gene>
    <name evidence="2" type="ORF">PR048_017007</name>
</gene>
<dbReference type="EMBL" id="JARBHB010000006">
    <property type="protein sequence ID" value="KAJ8880537.1"/>
    <property type="molecule type" value="Genomic_DNA"/>
</dbReference>
<dbReference type="Proteomes" id="UP001159363">
    <property type="component" value="Chromosome 5"/>
</dbReference>
<comment type="caution">
    <text evidence="2">The sequence shown here is derived from an EMBL/GenBank/DDBJ whole genome shotgun (WGS) entry which is preliminary data.</text>
</comment>
<keyword evidence="3" id="KW-1185">Reference proteome</keyword>
<proteinExistence type="predicted"/>
<name>A0ABQ9H8D6_9NEOP</name>
<evidence type="ECO:0000313" key="3">
    <source>
        <dbReference type="Proteomes" id="UP001159363"/>
    </source>
</evidence>
<sequence>METAADRCSVARTCVGEGGGGSNNLPPPHAVDPGRTSSPGELYLEWSGVPGRPRADRGQRKARGVVRGTRTPRGTIRPIVHGQSAAQATLSGAQPQSVRHSPLLRPLLLSSALLYLLLLTSYQGEPGSIPGRFTLDFRKWGAVPDDAAGRRVDIPLPPPFHSGASPCPAHFALIGSRDIAVKSRPDIFTLKAPFRRDDFKVTVAERLACSPPTQANLVQYPAGSTDFRKWESWRTMTLVGGFSRVSPASLAPSFQSLTMLT</sequence>
<organism evidence="2 3">
    <name type="scientific">Dryococelus australis</name>
    <dbReference type="NCBI Taxonomy" id="614101"/>
    <lineage>
        <taxon>Eukaryota</taxon>
        <taxon>Metazoa</taxon>
        <taxon>Ecdysozoa</taxon>
        <taxon>Arthropoda</taxon>
        <taxon>Hexapoda</taxon>
        <taxon>Insecta</taxon>
        <taxon>Pterygota</taxon>
        <taxon>Neoptera</taxon>
        <taxon>Polyneoptera</taxon>
        <taxon>Phasmatodea</taxon>
        <taxon>Verophasmatodea</taxon>
        <taxon>Anareolatae</taxon>
        <taxon>Phasmatidae</taxon>
        <taxon>Eurycanthinae</taxon>
        <taxon>Dryococelus</taxon>
    </lineage>
</organism>
<feature type="region of interest" description="Disordered" evidence="1">
    <location>
        <begin position="16"/>
        <end position="41"/>
    </location>
</feature>